<evidence type="ECO:0000256" key="1">
    <source>
        <dbReference type="SAM" id="SignalP"/>
    </source>
</evidence>
<protein>
    <submittedName>
        <fullName evidence="2">(wild Malaysian banana) hypothetical protein</fullName>
    </submittedName>
</protein>
<keyword evidence="1" id="KW-0732">Signal</keyword>
<gene>
    <name evidence="2" type="ORF">GSMUA_130880.1</name>
</gene>
<organism evidence="3 4">
    <name type="scientific">Musa acuminata subsp. malaccensis</name>
    <name type="common">Wild banana</name>
    <name type="synonym">Musa malaccensis</name>
    <dbReference type="NCBI Taxonomy" id="214687"/>
    <lineage>
        <taxon>Eukaryota</taxon>
        <taxon>Viridiplantae</taxon>
        <taxon>Streptophyta</taxon>
        <taxon>Embryophyta</taxon>
        <taxon>Tracheophyta</taxon>
        <taxon>Spermatophyta</taxon>
        <taxon>Magnoliopsida</taxon>
        <taxon>Liliopsida</taxon>
        <taxon>Zingiberales</taxon>
        <taxon>Musaceae</taxon>
        <taxon>Musa</taxon>
    </lineage>
</organism>
<keyword evidence="4" id="KW-1185">Reference proteome</keyword>
<dbReference type="InParanoid" id="A0A804ITI9"/>
<feature type="signal peptide" evidence="1">
    <location>
        <begin position="1"/>
        <end position="19"/>
    </location>
</feature>
<name>A0A804ITI9_MUSAM</name>
<accession>A0A804ITI9</accession>
<dbReference type="EMBL" id="HG996469">
    <property type="protein sequence ID" value="CAG1843293.1"/>
    <property type="molecule type" value="Genomic_DNA"/>
</dbReference>
<dbReference type="EnsemblPlants" id="Ma04_t24810.1">
    <property type="protein sequence ID" value="Ma04_p24810.1"/>
    <property type="gene ID" value="Ma04_g24810"/>
</dbReference>
<reference evidence="2" key="1">
    <citation type="submission" date="2021-03" db="EMBL/GenBank/DDBJ databases">
        <authorList>
            <consortium name="Genoscope - CEA"/>
            <person name="William W."/>
        </authorList>
    </citation>
    <scope>NUCLEOTIDE SEQUENCE</scope>
    <source>
        <strain evidence="2">Doubled-haploid Pahang</strain>
    </source>
</reference>
<feature type="chain" id="PRO_5036407744" evidence="1">
    <location>
        <begin position="20"/>
        <end position="60"/>
    </location>
</feature>
<sequence length="60" mass="7096">MGQCCVYVILFFDSWCVICELKANTPRRMNGYEFFIRSISSIDVRFKSIIVYFSCACHRQ</sequence>
<reference evidence="3" key="2">
    <citation type="submission" date="2021-05" db="UniProtKB">
        <authorList>
            <consortium name="EnsemblPlants"/>
        </authorList>
    </citation>
    <scope>IDENTIFICATION</scope>
    <source>
        <strain evidence="3">subsp. malaccensis</strain>
    </source>
</reference>
<proteinExistence type="predicted"/>
<dbReference type="Proteomes" id="UP000012960">
    <property type="component" value="Unplaced"/>
</dbReference>
<dbReference type="Gramene" id="Ma04_t24810.1">
    <property type="protein sequence ID" value="Ma04_p24810.1"/>
    <property type="gene ID" value="Ma04_g24810"/>
</dbReference>
<evidence type="ECO:0000313" key="2">
    <source>
        <dbReference type="EMBL" id="CAG1843293.1"/>
    </source>
</evidence>
<evidence type="ECO:0000313" key="3">
    <source>
        <dbReference type="EnsemblPlants" id="Ma04_p24810.1"/>
    </source>
</evidence>
<evidence type="ECO:0000313" key="4">
    <source>
        <dbReference type="Proteomes" id="UP000012960"/>
    </source>
</evidence>
<dbReference type="AlphaFoldDB" id="A0A804ITI9"/>